<dbReference type="GO" id="GO:0006220">
    <property type="term" value="P:pyrimidine nucleotide metabolic process"/>
    <property type="evidence" value="ECO:0007669"/>
    <property type="project" value="UniProtKB-UniRule"/>
</dbReference>
<dbReference type="CDD" id="cd02020">
    <property type="entry name" value="CMPK"/>
    <property type="match status" value="1"/>
</dbReference>
<keyword evidence="3 8" id="KW-0547">Nucleotide-binding</keyword>
<name>A0A1S6IUZ2_9FIRM</name>
<dbReference type="SUPFAM" id="SSF52540">
    <property type="entry name" value="P-loop containing nucleoside triphosphate hydrolases"/>
    <property type="match status" value="1"/>
</dbReference>
<evidence type="ECO:0000256" key="1">
    <source>
        <dbReference type="ARBA" id="ARBA00009427"/>
    </source>
</evidence>
<organism evidence="10 11">
    <name type="scientific">Desulforamulus ferrireducens</name>
    <dbReference type="NCBI Taxonomy" id="1833852"/>
    <lineage>
        <taxon>Bacteria</taxon>
        <taxon>Bacillati</taxon>
        <taxon>Bacillota</taxon>
        <taxon>Clostridia</taxon>
        <taxon>Eubacteriales</taxon>
        <taxon>Peptococcaceae</taxon>
        <taxon>Desulforamulus</taxon>
    </lineage>
</organism>
<dbReference type="InterPro" id="IPR027417">
    <property type="entry name" value="P-loop_NTPase"/>
</dbReference>
<dbReference type="GO" id="GO:0005829">
    <property type="term" value="C:cytosol"/>
    <property type="evidence" value="ECO:0007669"/>
    <property type="project" value="TreeGrafter"/>
</dbReference>
<keyword evidence="2 8" id="KW-0808">Transferase</keyword>
<comment type="catalytic activity">
    <reaction evidence="6 8">
        <text>dCMP + ATP = dCDP + ADP</text>
        <dbReference type="Rhea" id="RHEA:25094"/>
        <dbReference type="ChEBI" id="CHEBI:30616"/>
        <dbReference type="ChEBI" id="CHEBI:57566"/>
        <dbReference type="ChEBI" id="CHEBI:58593"/>
        <dbReference type="ChEBI" id="CHEBI:456216"/>
        <dbReference type="EC" id="2.7.4.25"/>
    </reaction>
</comment>
<dbReference type="PANTHER" id="PTHR21299:SF2">
    <property type="entry name" value="CYTIDYLATE KINASE"/>
    <property type="match status" value="1"/>
</dbReference>
<evidence type="ECO:0000259" key="9">
    <source>
        <dbReference type="Pfam" id="PF02224"/>
    </source>
</evidence>
<evidence type="ECO:0000256" key="7">
    <source>
        <dbReference type="ARBA" id="ARBA00048478"/>
    </source>
</evidence>
<keyword evidence="4 8" id="KW-0418">Kinase</keyword>
<dbReference type="Proteomes" id="UP000189464">
    <property type="component" value="Chromosome"/>
</dbReference>
<dbReference type="GO" id="GO:0015949">
    <property type="term" value="P:nucleobase-containing small molecule interconversion"/>
    <property type="evidence" value="ECO:0007669"/>
    <property type="project" value="TreeGrafter"/>
</dbReference>
<dbReference type="InterPro" id="IPR003136">
    <property type="entry name" value="Cytidylate_kin"/>
</dbReference>
<dbReference type="OrthoDB" id="9807434at2"/>
<dbReference type="AlphaFoldDB" id="A0A1S6IUZ2"/>
<keyword evidence="5 8" id="KW-0067">ATP-binding</keyword>
<proteinExistence type="inferred from homology"/>
<gene>
    <name evidence="8" type="primary">cmk</name>
    <name evidence="10" type="ORF">B0537_05510</name>
</gene>
<dbReference type="InterPro" id="IPR011994">
    <property type="entry name" value="Cytidylate_kinase_dom"/>
</dbReference>
<dbReference type="GO" id="GO:0036431">
    <property type="term" value="F:dCMP kinase activity"/>
    <property type="evidence" value="ECO:0007669"/>
    <property type="project" value="InterPro"/>
</dbReference>
<evidence type="ECO:0000256" key="5">
    <source>
        <dbReference type="ARBA" id="ARBA00022840"/>
    </source>
</evidence>
<dbReference type="STRING" id="1833852.B0537_05510"/>
<comment type="catalytic activity">
    <reaction evidence="7 8">
        <text>CMP + ATP = CDP + ADP</text>
        <dbReference type="Rhea" id="RHEA:11600"/>
        <dbReference type="ChEBI" id="CHEBI:30616"/>
        <dbReference type="ChEBI" id="CHEBI:58069"/>
        <dbReference type="ChEBI" id="CHEBI:60377"/>
        <dbReference type="ChEBI" id="CHEBI:456216"/>
        <dbReference type="EC" id="2.7.4.25"/>
    </reaction>
</comment>
<dbReference type="GO" id="GO:0005524">
    <property type="term" value="F:ATP binding"/>
    <property type="evidence" value="ECO:0007669"/>
    <property type="project" value="UniProtKB-UniRule"/>
</dbReference>
<comment type="similarity">
    <text evidence="1 8">Belongs to the cytidylate kinase family. Type 1 subfamily.</text>
</comment>
<dbReference type="PANTHER" id="PTHR21299">
    <property type="entry name" value="CYTIDYLATE KINASE/PANTOATE-BETA-ALANINE LIGASE"/>
    <property type="match status" value="1"/>
</dbReference>
<evidence type="ECO:0000256" key="6">
    <source>
        <dbReference type="ARBA" id="ARBA00047615"/>
    </source>
</evidence>
<comment type="subcellular location">
    <subcellularLocation>
        <location evidence="8">Cytoplasm</location>
    </subcellularLocation>
</comment>
<dbReference type="RefSeq" id="WP_077713545.1">
    <property type="nucleotide sequence ID" value="NZ_CP019698.1"/>
</dbReference>
<dbReference type="Pfam" id="PF02224">
    <property type="entry name" value="Cytidylate_kin"/>
    <property type="match status" value="1"/>
</dbReference>
<evidence type="ECO:0000256" key="2">
    <source>
        <dbReference type="ARBA" id="ARBA00022679"/>
    </source>
</evidence>
<feature type="binding site" evidence="8">
    <location>
        <begin position="11"/>
        <end position="19"/>
    </location>
    <ligand>
        <name>ATP</name>
        <dbReference type="ChEBI" id="CHEBI:30616"/>
    </ligand>
</feature>
<dbReference type="HAMAP" id="MF_00238">
    <property type="entry name" value="Cytidyl_kinase_type1"/>
    <property type="match status" value="1"/>
</dbReference>
<evidence type="ECO:0000313" key="10">
    <source>
        <dbReference type="EMBL" id="AQS58591.1"/>
    </source>
</evidence>
<reference evidence="10 11" key="1">
    <citation type="journal article" date="2016" name="Int. J. Syst. Evol. Microbiol.">
        <title>Desulfotomaculum ferrireducens sp. nov., a moderately thermophilic sulfate-reducing and dissimilatory Fe(III)-reducing bacterium isolated from compost.</title>
        <authorList>
            <person name="Yang G."/>
            <person name="Guo J."/>
            <person name="Zhuang L."/>
            <person name="Yuan Y."/>
            <person name="Zhou S."/>
        </authorList>
    </citation>
    <scope>NUCLEOTIDE SEQUENCE [LARGE SCALE GENOMIC DNA]</scope>
    <source>
        <strain evidence="10 11">GSS09</strain>
    </source>
</reference>
<dbReference type="Gene3D" id="3.40.50.300">
    <property type="entry name" value="P-loop containing nucleotide triphosphate hydrolases"/>
    <property type="match status" value="1"/>
</dbReference>
<dbReference type="KEGG" id="dfg:B0537_05510"/>
<protein>
    <recommendedName>
        <fullName evidence="8">Cytidylate kinase</fullName>
        <shortName evidence="8">CK</shortName>
        <ecNumber evidence="8">2.7.4.25</ecNumber>
    </recommendedName>
    <alternativeName>
        <fullName evidence="8">Cytidine monophosphate kinase</fullName>
        <shortName evidence="8">CMP kinase</shortName>
    </alternativeName>
</protein>
<evidence type="ECO:0000256" key="8">
    <source>
        <dbReference type="HAMAP-Rule" id="MF_00238"/>
    </source>
</evidence>
<accession>A0A1S6IUZ2</accession>
<dbReference type="EC" id="2.7.4.25" evidence="8"/>
<keyword evidence="11" id="KW-1185">Reference proteome</keyword>
<dbReference type="GO" id="GO:0036430">
    <property type="term" value="F:CMP kinase activity"/>
    <property type="evidence" value="ECO:0007669"/>
    <property type="project" value="RHEA"/>
</dbReference>
<evidence type="ECO:0000256" key="4">
    <source>
        <dbReference type="ARBA" id="ARBA00022777"/>
    </source>
</evidence>
<keyword evidence="8" id="KW-0963">Cytoplasm</keyword>
<dbReference type="NCBIfam" id="TIGR00017">
    <property type="entry name" value="cmk"/>
    <property type="match status" value="1"/>
</dbReference>
<evidence type="ECO:0000256" key="3">
    <source>
        <dbReference type="ARBA" id="ARBA00022741"/>
    </source>
</evidence>
<sequence length="222" mass="24412">MLDKKCIAIDGPAGAGKSTVAKLVAQALNFLYIDTGAMYRAITLKALRQNLDLQDEESLTQLAKDSIIKLVPGSQQRVLLDDEDVTEEIRSPEVTGQVSTVAKIAGVREVMVQRQREMAQETSVVMDGRDIGTVVLPDANAKFFLTASAEERANRRARELRAKGYQIDIEQLTKEIKERDYMDSNRAVSPLVPADDAITIDSTGMTIEEVVATIIDMVEKGK</sequence>
<dbReference type="EMBL" id="CP019698">
    <property type="protein sequence ID" value="AQS58591.1"/>
    <property type="molecule type" value="Genomic_DNA"/>
</dbReference>
<feature type="domain" description="Cytidylate kinase" evidence="9">
    <location>
        <begin position="7"/>
        <end position="219"/>
    </location>
</feature>
<evidence type="ECO:0000313" key="11">
    <source>
        <dbReference type="Proteomes" id="UP000189464"/>
    </source>
</evidence>